<evidence type="ECO:0000256" key="13">
    <source>
        <dbReference type="SAM" id="MobiDB-lite"/>
    </source>
</evidence>
<feature type="region of interest" description="Disordered" evidence="13">
    <location>
        <begin position="291"/>
        <end position="312"/>
    </location>
</feature>
<reference evidence="17" key="1">
    <citation type="journal article" date="2014" name="Int. J. Syst. Evol. Microbiol.">
        <title>Complete genome sequence of Corynebacterium casei LMG S-19264T (=DSM 44701T), isolated from a smear-ripened cheese.</title>
        <authorList>
            <consortium name="US DOE Joint Genome Institute (JGI-PGF)"/>
            <person name="Walter F."/>
            <person name="Albersmeier A."/>
            <person name="Kalinowski J."/>
            <person name="Ruckert C."/>
        </authorList>
    </citation>
    <scope>NUCLEOTIDE SEQUENCE</scope>
    <source>
        <strain evidence="17">CGMCC 1.12426</strain>
    </source>
</reference>
<evidence type="ECO:0000256" key="1">
    <source>
        <dbReference type="ARBA" id="ARBA00002510"/>
    </source>
</evidence>
<dbReference type="InterPro" id="IPR002048">
    <property type="entry name" value="EF_hand_dom"/>
</dbReference>
<keyword evidence="15" id="KW-0732">Signal</keyword>
<feature type="transmembrane region" description="Helical" evidence="14">
    <location>
        <begin position="561"/>
        <end position="589"/>
    </location>
</feature>
<evidence type="ECO:0000259" key="16">
    <source>
        <dbReference type="PROSITE" id="PS50222"/>
    </source>
</evidence>
<dbReference type="GO" id="GO:0005509">
    <property type="term" value="F:calcium ion binding"/>
    <property type="evidence" value="ECO:0007669"/>
    <property type="project" value="InterPro"/>
</dbReference>
<comment type="caution">
    <text evidence="17">The sequence shown here is derived from an EMBL/GenBank/DDBJ whole genome shotgun (WGS) entry which is preliminary data.</text>
</comment>
<dbReference type="GO" id="GO:0006824">
    <property type="term" value="P:cobalt ion transport"/>
    <property type="evidence" value="ECO:0007669"/>
    <property type="project" value="UniProtKB-KW"/>
</dbReference>
<feature type="region of interest" description="Disordered" evidence="13">
    <location>
        <begin position="485"/>
        <end position="512"/>
    </location>
</feature>
<dbReference type="Pfam" id="PF06226">
    <property type="entry name" value="DUF1007"/>
    <property type="match status" value="1"/>
</dbReference>
<evidence type="ECO:0000256" key="5">
    <source>
        <dbReference type="ARBA" id="ARBA00022475"/>
    </source>
</evidence>
<comment type="function">
    <text evidence="1">Efflux system for nickel and cobalt.</text>
</comment>
<dbReference type="GO" id="GO:0005886">
    <property type="term" value="C:plasma membrane"/>
    <property type="evidence" value="ECO:0007669"/>
    <property type="project" value="UniProtKB-SubCell"/>
</dbReference>
<keyword evidence="10" id="KW-0921">Nickel transport</keyword>
<comment type="subcellular location">
    <subcellularLocation>
        <location evidence="2">Cell membrane</location>
        <topology evidence="2">Multi-pass membrane protein</topology>
    </subcellularLocation>
</comment>
<keyword evidence="6" id="KW-0533">Nickel</keyword>
<evidence type="ECO:0000256" key="12">
    <source>
        <dbReference type="ARBA" id="ARBA00023285"/>
    </source>
</evidence>
<keyword evidence="11 14" id="KW-0472">Membrane</keyword>
<feature type="chain" id="PRO_5037087718" description="EF-hand domain-containing protein" evidence="15">
    <location>
        <begin position="31"/>
        <end position="634"/>
    </location>
</feature>
<feature type="compositionally biased region" description="Basic residues" evidence="13">
    <location>
        <begin position="488"/>
        <end position="501"/>
    </location>
</feature>
<evidence type="ECO:0000313" key="17">
    <source>
        <dbReference type="EMBL" id="GGB32028.1"/>
    </source>
</evidence>
<reference evidence="17" key="2">
    <citation type="submission" date="2020-09" db="EMBL/GenBank/DDBJ databases">
        <authorList>
            <person name="Sun Q."/>
            <person name="Zhou Y."/>
        </authorList>
    </citation>
    <scope>NUCLEOTIDE SEQUENCE</scope>
    <source>
        <strain evidence="17">CGMCC 1.12426</strain>
    </source>
</reference>
<dbReference type="Pfam" id="PF03824">
    <property type="entry name" value="NicO"/>
    <property type="match status" value="1"/>
</dbReference>
<keyword evidence="9" id="KW-0406">Ion transport</keyword>
<evidence type="ECO:0000256" key="15">
    <source>
        <dbReference type="SAM" id="SignalP"/>
    </source>
</evidence>
<evidence type="ECO:0000256" key="10">
    <source>
        <dbReference type="ARBA" id="ARBA00023112"/>
    </source>
</evidence>
<dbReference type="GO" id="GO:0010045">
    <property type="term" value="P:response to nickel cation"/>
    <property type="evidence" value="ECO:0007669"/>
    <property type="project" value="TreeGrafter"/>
</dbReference>
<dbReference type="RefSeq" id="WP_150493210.1">
    <property type="nucleotide sequence ID" value="NZ_BMFA01000001.1"/>
</dbReference>
<sequence>MTSFLHLLPAFRHSWLIAASLCLFLSQALAHPHVFVEARSALVFDDTGKATAVQHTFRFDDAFTAFAIQGFDANGDGIYSRDELGELAQVNVESMADFGYFTFGDDTRIELDFHQPEEYFLELVTVPLEDYWVMKPEDFAAMREDIALNGGSMPADVRLLELTFTLPFQIPVPADREITLDVYDPTYYVDFRFSRADGALGVINPPGTCNVVRKEPPPLDAAAAYALAQIGPDQRELPPELQAYASTQINQMIVTCAGGAAADETLASGELPDGSRTAVASDPFAAVLNEQPNESAQPMSRTTPGMGTAASEDTTGPGVLDRWFGTIAALQSEFYQKLVGELRAFNANPNAAWILMGLSFAYGVFHAAGPGHGKAIISSYVLANNETLRRGIVLSFVSALAQAVTAILLVGGAAVLFKLTSIAIQDTARWLEIGSYLLVTLLGGWLLWQRALHPLALRLAKLVPVPGSEKLALAGGASDLGETASHRTSVHHGHTHHHKHDHSPGPDGVCSSCGHAHAPTPDMLTGRLSLSRAGSIVLAVGLRPCTGALVVLVFALSQGMILAGIGSTLAMAVGTGITVSVLAAMAVGAKGVALRLFGHGSPVAGRVSKGIEIVAALFVFLLGFTLLTAAIGWG</sequence>
<dbReference type="PROSITE" id="PS50222">
    <property type="entry name" value="EF_HAND_2"/>
    <property type="match status" value="1"/>
</dbReference>
<evidence type="ECO:0000256" key="11">
    <source>
        <dbReference type="ARBA" id="ARBA00023136"/>
    </source>
</evidence>
<keyword evidence="3" id="KW-0171">Cobalt transport</keyword>
<organism evidence="17 18">
    <name type="scientific">Roseibium aquae</name>
    <dbReference type="NCBI Taxonomy" id="1323746"/>
    <lineage>
        <taxon>Bacteria</taxon>
        <taxon>Pseudomonadati</taxon>
        <taxon>Pseudomonadota</taxon>
        <taxon>Alphaproteobacteria</taxon>
        <taxon>Hyphomicrobiales</taxon>
        <taxon>Stappiaceae</taxon>
        <taxon>Roseibium</taxon>
    </lineage>
</organism>
<feature type="transmembrane region" description="Helical" evidence="14">
    <location>
        <begin position="392"/>
        <end position="417"/>
    </location>
</feature>
<feature type="domain" description="EF-hand" evidence="16">
    <location>
        <begin position="59"/>
        <end position="94"/>
    </location>
</feature>
<evidence type="ECO:0000256" key="4">
    <source>
        <dbReference type="ARBA" id="ARBA00022448"/>
    </source>
</evidence>
<dbReference type="PANTHER" id="PTHR40659:SF1">
    <property type="entry name" value="NICKEL_COBALT EFFLUX SYSTEM RCNA"/>
    <property type="match status" value="1"/>
</dbReference>
<feature type="transmembrane region" description="Helical" evidence="14">
    <location>
        <begin position="429"/>
        <end position="448"/>
    </location>
</feature>
<dbReference type="OrthoDB" id="9812956at2"/>
<evidence type="ECO:0000256" key="2">
    <source>
        <dbReference type="ARBA" id="ARBA00004651"/>
    </source>
</evidence>
<dbReference type="InterPro" id="IPR010412">
    <property type="entry name" value="DUF1007"/>
</dbReference>
<keyword evidence="8 14" id="KW-1133">Transmembrane helix</keyword>
<dbReference type="InterPro" id="IPR011541">
    <property type="entry name" value="Ni/Co_transpt_high_affinity"/>
</dbReference>
<protein>
    <recommendedName>
        <fullName evidence="16">EF-hand domain-containing protein</fullName>
    </recommendedName>
</protein>
<keyword evidence="12" id="KW-0170">Cobalt</keyword>
<dbReference type="GO" id="GO:0046583">
    <property type="term" value="F:monoatomic cation efflux transmembrane transporter activity"/>
    <property type="evidence" value="ECO:0007669"/>
    <property type="project" value="TreeGrafter"/>
</dbReference>
<evidence type="ECO:0000256" key="7">
    <source>
        <dbReference type="ARBA" id="ARBA00022692"/>
    </source>
</evidence>
<feature type="compositionally biased region" description="Polar residues" evidence="13">
    <location>
        <begin position="291"/>
        <end position="305"/>
    </location>
</feature>
<feature type="signal peptide" evidence="15">
    <location>
        <begin position="1"/>
        <end position="30"/>
    </location>
</feature>
<name>A0A916T5Y7_9HYPH</name>
<dbReference type="GO" id="GO:0032025">
    <property type="term" value="P:response to cobalt ion"/>
    <property type="evidence" value="ECO:0007669"/>
    <property type="project" value="TreeGrafter"/>
</dbReference>
<keyword evidence="4" id="KW-0813">Transport</keyword>
<evidence type="ECO:0000256" key="9">
    <source>
        <dbReference type="ARBA" id="ARBA00023065"/>
    </source>
</evidence>
<accession>A0A916T5Y7</accession>
<proteinExistence type="predicted"/>
<feature type="transmembrane region" description="Helical" evidence="14">
    <location>
        <begin position="610"/>
        <end position="633"/>
    </location>
</feature>
<evidence type="ECO:0000256" key="6">
    <source>
        <dbReference type="ARBA" id="ARBA00022596"/>
    </source>
</evidence>
<evidence type="ECO:0000256" key="14">
    <source>
        <dbReference type="SAM" id="Phobius"/>
    </source>
</evidence>
<gene>
    <name evidence="17" type="ORF">GCM10011316_00130</name>
</gene>
<dbReference type="Proteomes" id="UP000605148">
    <property type="component" value="Unassembled WGS sequence"/>
</dbReference>
<keyword evidence="5" id="KW-1003">Cell membrane</keyword>
<evidence type="ECO:0000256" key="3">
    <source>
        <dbReference type="ARBA" id="ARBA00022426"/>
    </source>
</evidence>
<dbReference type="EMBL" id="BMFA01000001">
    <property type="protein sequence ID" value="GGB32028.1"/>
    <property type="molecule type" value="Genomic_DNA"/>
</dbReference>
<keyword evidence="7 14" id="KW-0812">Transmembrane</keyword>
<dbReference type="PANTHER" id="PTHR40659">
    <property type="entry name" value="NICKEL/COBALT EFFLUX SYSTEM RCNA"/>
    <property type="match status" value="1"/>
</dbReference>
<evidence type="ECO:0000256" key="8">
    <source>
        <dbReference type="ARBA" id="ARBA00022989"/>
    </source>
</evidence>
<keyword evidence="18" id="KW-1185">Reference proteome</keyword>
<dbReference type="GO" id="GO:0015099">
    <property type="term" value="F:nickel cation transmembrane transporter activity"/>
    <property type="evidence" value="ECO:0007669"/>
    <property type="project" value="InterPro"/>
</dbReference>
<feature type="transmembrane region" description="Helical" evidence="14">
    <location>
        <begin position="351"/>
        <end position="371"/>
    </location>
</feature>
<dbReference type="InterPro" id="IPR051224">
    <property type="entry name" value="NiCoT_RcnA"/>
</dbReference>
<evidence type="ECO:0000313" key="18">
    <source>
        <dbReference type="Proteomes" id="UP000605148"/>
    </source>
</evidence>
<dbReference type="AlphaFoldDB" id="A0A916T5Y7"/>